<organism evidence="16 17">
    <name type="scientific">Glossina pallidipes</name>
    <name type="common">Tsetse fly</name>
    <dbReference type="NCBI Taxonomy" id="7398"/>
    <lineage>
        <taxon>Eukaryota</taxon>
        <taxon>Metazoa</taxon>
        <taxon>Ecdysozoa</taxon>
        <taxon>Arthropoda</taxon>
        <taxon>Hexapoda</taxon>
        <taxon>Insecta</taxon>
        <taxon>Pterygota</taxon>
        <taxon>Neoptera</taxon>
        <taxon>Endopterygota</taxon>
        <taxon>Diptera</taxon>
        <taxon>Brachycera</taxon>
        <taxon>Muscomorpha</taxon>
        <taxon>Hippoboscoidea</taxon>
        <taxon>Glossinidae</taxon>
        <taxon>Glossina</taxon>
    </lineage>
</organism>
<evidence type="ECO:0000256" key="14">
    <source>
        <dbReference type="RuleBase" id="RU000461"/>
    </source>
</evidence>
<feature type="transmembrane region" description="Helical" evidence="15">
    <location>
        <begin position="6"/>
        <end position="31"/>
    </location>
</feature>
<evidence type="ECO:0000313" key="16">
    <source>
        <dbReference type="EnsemblMetazoa" id="GPAI004319-PA"/>
    </source>
</evidence>
<dbReference type="GO" id="GO:0005789">
    <property type="term" value="C:endoplasmic reticulum membrane"/>
    <property type="evidence" value="ECO:0007669"/>
    <property type="project" value="UniProtKB-SubCell"/>
</dbReference>
<evidence type="ECO:0000256" key="7">
    <source>
        <dbReference type="ARBA" id="ARBA00022824"/>
    </source>
</evidence>
<evidence type="ECO:0000256" key="15">
    <source>
        <dbReference type="SAM" id="Phobius"/>
    </source>
</evidence>
<dbReference type="InterPro" id="IPR036396">
    <property type="entry name" value="Cyt_P450_sf"/>
</dbReference>
<protein>
    <recommendedName>
        <fullName evidence="18">Cytochrome P450</fullName>
    </recommendedName>
</protein>
<dbReference type="GO" id="GO:0046701">
    <property type="term" value="P:insecticide catabolic process"/>
    <property type="evidence" value="ECO:0007669"/>
    <property type="project" value="TreeGrafter"/>
</dbReference>
<evidence type="ECO:0000313" key="17">
    <source>
        <dbReference type="Proteomes" id="UP000092445"/>
    </source>
</evidence>
<keyword evidence="7" id="KW-0256">Endoplasmic reticulum</keyword>
<keyword evidence="11 14" id="KW-0503">Monooxygenase</keyword>
<dbReference type="PROSITE" id="PS00086">
    <property type="entry name" value="CYTOCHROME_P450"/>
    <property type="match status" value="1"/>
</dbReference>
<evidence type="ECO:0000256" key="8">
    <source>
        <dbReference type="ARBA" id="ARBA00022848"/>
    </source>
</evidence>
<keyword evidence="17" id="KW-1185">Reference proteome</keyword>
<dbReference type="PANTHER" id="PTHR24292:SF45">
    <property type="entry name" value="CYTOCHROME P450 6G1-RELATED"/>
    <property type="match status" value="1"/>
</dbReference>
<dbReference type="Pfam" id="PF00067">
    <property type="entry name" value="p450"/>
    <property type="match status" value="1"/>
</dbReference>
<dbReference type="VEuPathDB" id="VectorBase:GPAI004319"/>
<accession>A0A1A9Z5A2</accession>
<reference evidence="17" key="1">
    <citation type="submission" date="2014-03" db="EMBL/GenBank/DDBJ databases">
        <authorList>
            <person name="Aksoy S."/>
            <person name="Warren W."/>
            <person name="Wilson R.K."/>
        </authorList>
    </citation>
    <scope>NUCLEOTIDE SEQUENCE [LARGE SCALE GENOMIC DNA]</scope>
    <source>
        <strain evidence="17">IAEA</strain>
    </source>
</reference>
<sequence length="557" mass="63707">MIACFHIMLSIQLFITLVLCVLLLVSTLIFIHHLCLSKYWQSRNLPFIHPLPLLGNLKDLLFLKISFGEQFLALYRHRALSRAAVGGIYILNKPALLLREPELIQLLFIKNFHSFANRYEAASRNDRSGSLALALAKYPAWRASRLQLCKVFTSGQLRERRYPLMLQIAEDLENHLLKIISPANEGIIEVKELCSLFTTDLTSLVHFGVHAGGLKKGHSEVRKQTQKLLKVSFYKTLTFMVIFFLPHLTDILRIRVFPQSYMKFIKEFVTAIRKQRRGFQTSEKQDLLGNLLGLERSSYPFANHSDFITAQAAIFLLAGFETSSSVLALTLYELAKQPEIQQRLRQEINDAFNEKPSLSFDQLQQLSYLQQVVCEGLRMYPSAAFINRECTPLQRNKDFNFTTKHGQVYIPKGMPVYVSILGLHRDEKYWPQPDFFNPERFSSKNICSVVPSSYLPFGLGPHGCIGSRLGLLQLKLGLAHILKICRVEECSKTMTQLKFDEKSFIIDQDASLNLLMNRSIGRSNSSSTANLKPAARFDREFRQFLLGKENTTGEYPI</sequence>
<keyword evidence="6 13" id="KW-0479">Metal-binding</keyword>
<dbReference type="GO" id="GO:0005506">
    <property type="term" value="F:iron ion binding"/>
    <property type="evidence" value="ECO:0007669"/>
    <property type="project" value="InterPro"/>
</dbReference>
<dbReference type="InterPro" id="IPR017972">
    <property type="entry name" value="Cyt_P450_CS"/>
</dbReference>
<evidence type="ECO:0000256" key="13">
    <source>
        <dbReference type="PIRSR" id="PIRSR602401-1"/>
    </source>
</evidence>
<name>A0A1A9Z5A2_GLOPL</name>
<reference evidence="16" key="2">
    <citation type="submission" date="2020-05" db="UniProtKB">
        <authorList>
            <consortium name="EnsemblMetazoa"/>
        </authorList>
    </citation>
    <scope>IDENTIFICATION</scope>
    <source>
        <strain evidence="16">IAEA</strain>
    </source>
</reference>
<keyword evidence="8" id="KW-0492">Microsome</keyword>
<dbReference type="GO" id="GO:0004497">
    <property type="term" value="F:monooxygenase activity"/>
    <property type="evidence" value="ECO:0007669"/>
    <property type="project" value="UniProtKB-KW"/>
</dbReference>
<evidence type="ECO:0000256" key="4">
    <source>
        <dbReference type="ARBA" id="ARBA00010617"/>
    </source>
</evidence>
<dbReference type="Proteomes" id="UP000092445">
    <property type="component" value="Unassembled WGS sequence"/>
</dbReference>
<dbReference type="FunFam" id="1.10.630.10:FF:000042">
    <property type="entry name" value="Cytochrome P450"/>
    <property type="match status" value="1"/>
</dbReference>
<dbReference type="SUPFAM" id="SSF48264">
    <property type="entry name" value="Cytochrome P450"/>
    <property type="match status" value="1"/>
</dbReference>
<evidence type="ECO:0000256" key="6">
    <source>
        <dbReference type="ARBA" id="ARBA00022723"/>
    </source>
</evidence>
<dbReference type="EnsemblMetazoa" id="GPAI004319-RA">
    <property type="protein sequence ID" value="GPAI004319-PA"/>
    <property type="gene ID" value="GPAI004319"/>
</dbReference>
<dbReference type="PRINTS" id="PR00463">
    <property type="entry name" value="EP450I"/>
</dbReference>
<comment type="cofactor">
    <cofactor evidence="1 13">
        <name>heme</name>
        <dbReference type="ChEBI" id="CHEBI:30413"/>
    </cofactor>
</comment>
<dbReference type="CDD" id="cd11056">
    <property type="entry name" value="CYP6-like"/>
    <property type="match status" value="1"/>
</dbReference>
<evidence type="ECO:0008006" key="18">
    <source>
        <dbReference type="Google" id="ProtNLM"/>
    </source>
</evidence>
<comment type="similarity">
    <text evidence="4 14">Belongs to the cytochrome P450 family.</text>
</comment>
<dbReference type="PRINTS" id="PR00385">
    <property type="entry name" value="P450"/>
</dbReference>
<keyword evidence="15" id="KW-0812">Transmembrane</keyword>
<evidence type="ECO:0000256" key="9">
    <source>
        <dbReference type="ARBA" id="ARBA00023002"/>
    </source>
</evidence>
<feature type="binding site" description="axial binding residue" evidence="13">
    <location>
        <position position="464"/>
    </location>
    <ligand>
        <name>heme</name>
        <dbReference type="ChEBI" id="CHEBI:30413"/>
    </ligand>
    <ligandPart>
        <name>Fe</name>
        <dbReference type="ChEBI" id="CHEBI:18248"/>
    </ligandPart>
</feature>
<keyword evidence="15" id="KW-1133">Transmembrane helix</keyword>
<dbReference type="GO" id="GO:0016705">
    <property type="term" value="F:oxidoreductase activity, acting on paired donors, with incorporation or reduction of molecular oxygen"/>
    <property type="evidence" value="ECO:0007669"/>
    <property type="project" value="InterPro"/>
</dbReference>
<evidence type="ECO:0000256" key="3">
    <source>
        <dbReference type="ARBA" id="ARBA00004406"/>
    </source>
</evidence>
<dbReference type="AlphaFoldDB" id="A0A1A9Z5A2"/>
<dbReference type="GO" id="GO:0020037">
    <property type="term" value="F:heme binding"/>
    <property type="evidence" value="ECO:0007669"/>
    <property type="project" value="InterPro"/>
</dbReference>
<dbReference type="PANTHER" id="PTHR24292">
    <property type="entry name" value="CYTOCHROME P450"/>
    <property type="match status" value="1"/>
</dbReference>
<evidence type="ECO:0000256" key="11">
    <source>
        <dbReference type="ARBA" id="ARBA00023033"/>
    </source>
</evidence>
<dbReference type="InterPro" id="IPR001128">
    <property type="entry name" value="Cyt_P450"/>
</dbReference>
<dbReference type="Gene3D" id="1.10.630.10">
    <property type="entry name" value="Cytochrome P450"/>
    <property type="match status" value="1"/>
</dbReference>
<evidence type="ECO:0000256" key="1">
    <source>
        <dbReference type="ARBA" id="ARBA00001971"/>
    </source>
</evidence>
<keyword evidence="10 13" id="KW-0408">Iron</keyword>
<evidence type="ECO:0000256" key="5">
    <source>
        <dbReference type="ARBA" id="ARBA00022617"/>
    </source>
</evidence>
<dbReference type="InterPro" id="IPR002401">
    <property type="entry name" value="Cyt_P450_E_grp-I"/>
</dbReference>
<dbReference type="STRING" id="7398.A0A1A9Z5A2"/>
<keyword evidence="5 13" id="KW-0349">Heme</keyword>
<keyword evidence="9 14" id="KW-0560">Oxidoreductase</keyword>
<evidence type="ECO:0000256" key="2">
    <source>
        <dbReference type="ARBA" id="ARBA00004174"/>
    </source>
</evidence>
<comment type="subcellular location">
    <subcellularLocation>
        <location evidence="3">Endoplasmic reticulum membrane</location>
        <topology evidence="3">Peripheral membrane protein</topology>
    </subcellularLocation>
    <subcellularLocation>
        <location evidence="2">Microsome membrane</location>
        <topology evidence="2">Peripheral membrane protein</topology>
    </subcellularLocation>
</comment>
<evidence type="ECO:0000256" key="10">
    <source>
        <dbReference type="ARBA" id="ARBA00023004"/>
    </source>
</evidence>
<keyword evidence="12 15" id="KW-0472">Membrane</keyword>
<dbReference type="InterPro" id="IPR050476">
    <property type="entry name" value="Insect_CytP450_Detox"/>
</dbReference>
<proteinExistence type="inferred from homology"/>
<evidence type="ECO:0000256" key="12">
    <source>
        <dbReference type="ARBA" id="ARBA00023136"/>
    </source>
</evidence>
<dbReference type="GO" id="GO:0046680">
    <property type="term" value="P:response to DDT"/>
    <property type="evidence" value="ECO:0007669"/>
    <property type="project" value="TreeGrafter"/>
</dbReference>